<proteinExistence type="predicted"/>
<name>A0A161TJ87_9BACL</name>
<organism evidence="2 3">
    <name type="scientific">Fictibacillus phosphorivorans</name>
    <dbReference type="NCBI Taxonomy" id="1221500"/>
    <lineage>
        <taxon>Bacteria</taxon>
        <taxon>Bacillati</taxon>
        <taxon>Bacillota</taxon>
        <taxon>Bacilli</taxon>
        <taxon>Bacillales</taxon>
        <taxon>Fictibacillaceae</taxon>
        <taxon>Fictibacillus</taxon>
    </lineage>
</organism>
<feature type="transmembrane region" description="Helical" evidence="1">
    <location>
        <begin position="29"/>
        <end position="47"/>
    </location>
</feature>
<dbReference type="EMBL" id="LRFC01000001">
    <property type="protein sequence ID" value="KZE69294.1"/>
    <property type="molecule type" value="Genomic_DNA"/>
</dbReference>
<feature type="transmembrane region" description="Helical" evidence="1">
    <location>
        <begin position="53"/>
        <end position="72"/>
    </location>
</feature>
<keyword evidence="3" id="KW-1185">Reference proteome</keyword>
<evidence type="ECO:0000313" key="2">
    <source>
        <dbReference type="EMBL" id="KZE69294.1"/>
    </source>
</evidence>
<reference evidence="3" key="1">
    <citation type="submission" date="2016-01" db="EMBL/GenBank/DDBJ databases">
        <title>Draft genome of Chromobacterium sp. F49.</title>
        <authorList>
            <person name="Hong K.W."/>
        </authorList>
    </citation>
    <scope>NUCLEOTIDE SEQUENCE [LARGE SCALE GENOMIC DNA]</scope>
    <source>
        <strain evidence="3">P7IIIA</strain>
    </source>
</reference>
<sequence>MAVFQSVIFWIFLIMPIVLFFVAIARTSWVLMLVNLFLTLPLVWFVSWITEKYGAVFVVIVIHLATGVWLWTKRQRLDFRSF</sequence>
<dbReference type="AlphaFoldDB" id="A0A161TJ87"/>
<evidence type="ECO:0000256" key="1">
    <source>
        <dbReference type="SAM" id="Phobius"/>
    </source>
</evidence>
<dbReference type="RefSeq" id="WP_066236775.1">
    <property type="nucleotide sequence ID" value="NZ_LRFC01000001.1"/>
</dbReference>
<keyword evidence="1" id="KW-1133">Transmembrane helix</keyword>
<protein>
    <submittedName>
        <fullName evidence="2">Uncharacterized protein</fullName>
    </submittedName>
</protein>
<accession>A0A161TJ87</accession>
<keyword evidence="1" id="KW-0812">Transmembrane</keyword>
<evidence type="ECO:0000313" key="3">
    <source>
        <dbReference type="Proteomes" id="UP000076567"/>
    </source>
</evidence>
<dbReference type="OrthoDB" id="2970999at2"/>
<feature type="transmembrane region" description="Helical" evidence="1">
    <location>
        <begin position="6"/>
        <end position="24"/>
    </location>
</feature>
<gene>
    <name evidence="2" type="ORF">AWM68_03235</name>
</gene>
<comment type="caution">
    <text evidence="2">The sequence shown here is derived from an EMBL/GenBank/DDBJ whole genome shotgun (WGS) entry which is preliminary data.</text>
</comment>
<keyword evidence="1" id="KW-0472">Membrane</keyword>
<dbReference type="Proteomes" id="UP000076567">
    <property type="component" value="Unassembled WGS sequence"/>
</dbReference>